<sequence>MHILKIALISIVLFSKLGLASGFGELAPYVPQSRVVIADVMVLSTSKEVEEIGIRLQNSFKEHPDWFRAYVSTAEKGKPLAFHKNFGITKKEYEYFLTESQKMQLVKTAETRLKFALSSSGNVEIMGLPASPPHNRLEFNVKSNQIEIAKTTLNTYKEINQNKASSATGRWKGKQWSFKHMQSESDFKSIKFAIGTKLDEQKHIIYYDVNIVVDGQPQMLTYILLYSSV</sequence>
<gene>
    <name evidence="1" type="ORF">PRUB_a3340</name>
</gene>
<comment type="caution">
    <text evidence="1">The sequence shown here is derived from an EMBL/GenBank/DDBJ whole genome shotgun (WGS) entry which is preliminary data.</text>
</comment>
<dbReference type="EMBL" id="AHCD03000043">
    <property type="protein sequence ID" value="KAF7783546.1"/>
    <property type="molecule type" value="Genomic_DNA"/>
</dbReference>
<name>A0A8T0C2P7_9GAMM</name>
<accession>A0A8T0C2P7</accession>
<dbReference type="AlphaFoldDB" id="A0A8T0C2P7"/>
<dbReference type="Proteomes" id="UP000016480">
    <property type="component" value="Unassembled WGS sequence"/>
</dbReference>
<proteinExistence type="predicted"/>
<organism evidence="1 2">
    <name type="scientific">Pseudoalteromonas rubra</name>
    <dbReference type="NCBI Taxonomy" id="43658"/>
    <lineage>
        <taxon>Bacteria</taxon>
        <taxon>Pseudomonadati</taxon>
        <taxon>Pseudomonadota</taxon>
        <taxon>Gammaproteobacteria</taxon>
        <taxon>Alteromonadales</taxon>
        <taxon>Pseudoalteromonadaceae</taxon>
        <taxon>Pseudoalteromonas</taxon>
    </lineage>
</organism>
<dbReference type="GeneID" id="61359686"/>
<reference evidence="1 2" key="1">
    <citation type="journal article" date="2012" name="J. Bacteriol.">
        <title>Genome sequence of the cycloprodigiosin-producing bacterial strain Pseudoalteromonas rubra ATCC 29570(T).</title>
        <authorList>
            <person name="Xie B.B."/>
            <person name="Shu Y.L."/>
            <person name="Qin Q.L."/>
            <person name="Rong J.C."/>
            <person name="Zhang X.Y."/>
            <person name="Chen X.L."/>
            <person name="Zhou B.C."/>
            <person name="Zhang Y.Z."/>
        </authorList>
    </citation>
    <scope>NUCLEOTIDE SEQUENCE [LARGE SCALE GENOMIC DNA]</scope>
    <source>
        <strain evidence="1 2">DSM 6842</strain>
    </source>
</reference>
<dbReference type="RefSeq" id="WP_010385301.1">
    <property type="nucleotide sequence ID" value="NZ_AHCD03000043.1"/>
</dbReference>
<evidence type="ECO:0000313" key="2">
    <source>
        <dbReference type="Proteomes" id="UP000016480"/>
    </source>
</evidence>
<protein>
    <submittedName>
        <fullName evidence="1">Uncharacterized protein</fullName>
    </submittedName>
</protein>
<evidence type="ECO:0000313" key="1">
    <source>
        <dbReference type="EMBL" id="KAF7783546.1"/>
    </source>
</evidence>